<proteinExistence type="predicted"/>
<evidence type="ECO:0000256" key="5">
    <source>
        <dbReference type="SAM" id="Phobius"/>
    </source>
</evidence>
<dbReference type="Pfam" id="PF04172">
    <property type="entry name" value="LrgB"/>
    <property type="match status" value="1"/>
</dbReference>
<feature type="transmembrane region" description="Helical" evidence="5">
    <location>
        <begin position="33"/>
        <end position="53"/>
    </location>
</feature>
<feature type="transmembrane region" description="Helical" evidence="5">
    <location>
        <begin position="146"/>
        <end position="169"/>
    </location>
</feature>
<feature type="transmembrane region" description="Helical" evidence="5">
    <location>
        <begin position="6"/>
        <end position="26"/>
    </location>
</feature>
<dbReference type="RefSeq" id="WP_216439355.1">
    <property type="nucleotide sequence ID" value="NZ_JAHLQF010000002.1"/>
</dbReference>
<evidence type="ECO:0000313" key="7">
    <source>
        <dbReference type="Proteomes" id="UP000726170"/>
    </source>
</evidence>
<name>A0ABS6EHY8_9CLOT</name>
<dbReference type="EMBL" id="JAHLQF010000002">
    <property type="protein sequence ID" value="MBU5484848.1"/>
    <property type="molecule type" value="Genomic_DNA"/>
</dbReference>
<gene>
    <name evidence="6" type="ORF">KQI86_10920</name>
</gene>
<feature type="transmembrane region" description="Helical" evidence="5">
    <location>
        <begin position="90"/>
        <end position="112"/>
    </location>
</feature>
<keyword evidence="7" id="KW-1185">Reference proteome</keyword>
<keyword evidence="3 5" id="KW-1133">Transmembrane helix</keyword>
<dbReference type="InterPro" id="IPR007300">
    <property type="entry name" value="CidB/LrgB"/>
</dbReference>
<keyword evidence="4 5" id="KW-0472">Membrane</keyword>
<organism evidence="6 7">
    <name type="scientific">Clostridium mobile</name>
    <dbReference type="NCBI Taxonomy" id="2841512"/>
    <lineage>
        <taxon>Bacteria</taxon>
        <taxon>Bacillati</taxon>
        <taxon>Bacillota</taxon>
        <taxon>Clostridia</taxon>
        <taxon>Eubacteriales</taxon>
        <taxon>Clostridiaceae</taxon>
        <taxon>Clostridium</taxon>
    </lineage>
</organism>
<reference evidence="6 7" key="1">
    <citation type="submission" date="2021-06" db="EMBL/GenBank/DDBJ databases">
        <authorList>
            <person name="Sun Q."/>
            <person name="Li D."/>
        </authorList>
    </citation>
    <scope>NUCLEOTIDE SEQUENCE [LARGE SCALE GENOMIC DNA]</scope>
    <source>
        <strain evidence="6 7">MSJ-11</strain>
    </source>
</reference>
<comment type="caution">
    <text evidence="6">The sequence shown here is derived from an EMBL/GenBank/DDBJ whole genome shotgun (WGS) entry which is preliminary data.</text>
</comment>
<keyword evidence="2 5" id="KW-0812">Transmembrane</keyword>
<dbReference type="PANTHER" id="PTHR30249:SF0">
    <property type="entry name" value="PLASTIDAL GLYCOLATE_GLYCERATE TRANSLOCATOR 1, CHLOROPLASTIC"/>
    <property type="match status" value="1"/>
</dbReference>
<evidence type="ECO:0000313" key="6">
    <source>
        <dbReference type="EMBL" id="MBU5484848.1"/>
    </source>
</evidence>
<evidence type="ECO:0000256" key="1">
    <source>
        <dbReference type="ARBA" id="ARBA00004141"/>
    </source>
</evidence>
<dbReference type="Proteomes" id="UP000726170">
    <property type="component" value="Unassembled WGS sequence"/>
</dbReference>
<feature type="transmembrane region" description="Helical" evidence="5">
    <location>
        <begin position="209"/>
        <end position="229"/>
    </location>
</feature>
<sequence>MDSIINSPLFGVILSIACFEIGLLIYKKTNIPLFNPLLICVILIASILIKFNIDLDSFNLGGNLISFFLAPATVVLAVPLYNQLELIKKYVIPIFLGITVGTFTAIFSVVYLCKLFNIDMDLALSLVPKSITTPIGIEVSKVIGGIPAVTVSAIVITGIMGAVIAPIVCKLFKIDDKIAIGIAIGTSTHAVGTTKAIEMGETEGAMSGLAIGIAGLATSILAPILVKILI</sequence>
<comment type="subcellular location">
    <subcellularLocation>
        <location evidence="1">Membrane</location>
        <topology evidence="1">Multi-pass membrane protein</topology>
    </subcellularLocation>
</comment>
<protein>
    <submittedName>
        <fullName evidence="6">LrgB family protein</fullName>
    </submittedName>
</protein>
<evidence type="ECO:0000256" key="4">
    <source>
        <dbReference type="ARBA" id="ARBA00023136"/>
    </source>
</evidence>
<accession>A0ABS6EHY8</accession>
<feature type="transmembrane region" description="Helical" evidence="5">
    <location>
        <begin position="59"/>
        <end position="78"/>
    </location>
</feature>
<dbReference type="PANTHER" id="PTHR30249">
    <property type="entry name" value="PUTATIVE SEROTONIN TRANSPORTER"/>
    <property type="match status" value="1"/>
</dbReference>
<evidence type="ECO:0000256" key="3">
    <source>
        <dbReference type="ARBA" id="ARBA00022989"/>
    </source>
</evidence>
<evidence type="ECO:0000256" key="2">
    <source>
        <dbReference type="ARBA" id="ARBA00022692"/>
    </source>
</evidence>